<dbReference type="InterPro" id="IPR023393">
    <property type="entry name" value="START-like_dom_sf"/>
</dbReference>
<organism evidence="1">
    <name type="scientific">Telmatobacter sp. DSM 110680</name>
    <dbReference type="NCBI Taxonomy" id="3036704"/>
    <lineage>
        <taxon>Bacteria</taxon>
        <taxon>Pseudomonadati</taxon>
        <taxon>Acidobacteriota</taxon>
        <taxon>Terriglobia</taxon>
        <taxon>Terriglobales</taxon>
        <taxon>Acidobacteriaceae</taxon>
        <taxon>Telmatobacter</taxon>
    </lineage>
</organism>
<sequence length="164" mass="19149">MREETAVRAPIDRCFSLSTHLAVVELVLEMRPVGGRMSGTVVGGDTVRWRGWKWGLPHVHESLIDEFDPPVFFRDRMISGRFARFEHEHHFTERSDGTVLMRDELRFSLPWGMGGELVGRTIVLPHIHELMRRRFALIKQMAEGEEWRRYLEEPRVAVGVQDRT</sequence>
<reference evidence="1" key="1">
    <citation type="submission" date="2023-03" db="EMBL/GenBank/DDBJ databases">
        <title>Edaphobacter sp.</title>
        <authorList>
            <person name="Huber K.J."/>
            <person name="Papendorf J."/>
            <person name="Pilke C."/>
            <person name="Bunk B."/>
            <person name="Sproeer C."/>
            <person name="Pester M."/>
        </authorList>
    </citation>
    <scope>NUCLEOTIDE SEQUENCE</scope>
    <source>
        <strain evidence="1">DSM 110680</strain>
    </source>
</reference>
<dbReference type="RefSeq" id="WP_348264108.1">
    <property type="nucleotide sequence ID" value="NZ_CP121196.1"/>
</dbReference>
<dbReference type="EMBL" id="CP121196">
    <property type="protein sequence ID" value="XBH18890.1"/>
    <property type="molecule type" value="Genomic_DNA"/>
</dbReference>
<evidence type="ECO:0000313" key="1">
    <source>
        <dbReference type="EMBL" id="XBH18890.1"/>
    </source>
</evidence>
<dbReference type="SUPFAM" id="SSF55961">
    <property type="entry name" value="Bet v1-like"/>
    <property type="match status" value="1"/>
</dbReference>
<accession>A0AAU7DP94</accession>
<gene>
    <name evidence="1" type="ORF">P8935_06130</name>
</gene>
<dbReference type="Gene3D" id="3.30.530.20">
    <property type="match status" value="1"/>
</dbReference>
<evidence type="ECO:0008006" key="2">
    <source>
        <dbReference type="Google" id="ProtNLM"/>
    </source>
</evidence>
<dbReference type="AlphaFoldDB" id="A0AAU7DP94"/>
<name>A0AAU7DP94_9BACT</name>
<proteinExistence type="predicted"/>
<protein>
    <recommendedName>
        <fullName evidence="2">Cell division protein</fullName>
    </recommendedName>
</protein>